<comment type="caution">
    <text evidence="2">The sequence shown here is derived from an EMBL/GenBank/DDBJ whole genome shotgun (WGS) entry which is preliminary data.</text>
</comment>
<evidence type="ECO:0000313" key="3">
    <source>
        <dbReference type="Proteomes" id="UP000239899"/>
    </source>
</evidence>
<evidence type="ECO:0000256" key="1">
    <source>
        <dbReference type="SAM" id="SignalP"/>
    </source>
</evidence>
<accession>A0A2P6TS65</accession>
<name>A0A2P6TS65_CHLSO</name>
<dbReference type="EMBL" id="LHPG02000007">
    <property type="protein sequence ID" value="PRW56911.1"/>
    <property type="molecule type" value="Genomic_DNA"/>
</dbReference>
<organism evidence="2 3">
    <name type="scientific">Chlorella sorokiniana</name>
    <name type="common">Freshwater green alga</name>
    <dbReference type="NCBI Taxonomy" id="3076"/>
    <lineage>
        <taxon>Eukaryota</taxon>
        <taxon>Viridiplantae</taxon>
        <taxon>Chlorophyta</taxon>
        <taxon>core chlorophytes</taxon>
        <taxon>Trebouxiophyceae</taxon>
        <taxon>Chlorellales</taxon>
        <taxon>Chlorellaceae</taxon>
        <taxon>Chlorella clade</taxon>
        <taxon>Chlorella</taxon>
    </lineage>
</organism>
<gene>
    <name evidence="2" type="ORF">C2E21_4252</name>
</gene>
<proteinExistence type="predicted"/>
<sequence>MGCRPVLAAPLLLLLLALGGGLAQADTCPGYFDQGQGAARLSFEATVPPEHLQDIFTPQRFSELLGQLVDGLPLEVLSVQTNVTIGGYGQLWRFR</sequence>
<keyword evidence="3" id="KW-1185">Reference proteome</keyword>
<evidence type="ECO:0000313" key="2">
    <source>
        <dbReference type="EMBL" id="PRW56911.1"/>
    </source>
</evidence>
<feature type="signal peptide" evidence="1">
    <location>
        <begin position="1"/>
        <end position="23"/>
    </location>
</feature>
<dbReference type="Proteomes" id="UP000239899">
    <property type="component" value="Unassembled WGS sequence"/>
</dbReference>
<reference evidence="2 3" key="1">
    <citation type="journal article" date="2018" name="Plant J.">
        <title>Genome sequences of Chlorella sorokiniana UTEX 1602 and Micractinium conductrix SAG 241.80: implications to maltose excretion by a green alga.</title>
        <authorList>
            <person name="Arriola M.B."/>
            <person name="Velmurugan N."/>
            <person name="Zhang Y."/>
            <person name="Plunkett M.H."/>
            <person name="Hondzo H."/>
            <person name="Barney B.M."/>
        </authorList>
    </citation>
    <scope>NUCLEOTIDE SEQUENCE [LARGE SCALE GENOMIC DNA]</scope>
    <source>
        <strain evidence="3">UTEX 1602</strain>
    </source>
</reference>
<protein>
    <submittedName>
        <fullName evidence="2">Group XIIB secretory phospholipase A2 isoform X2</fullName>
    </submittedName>
</protein>
<dbReference type="AlphaFoldDB" id="A0A2P6TS65"/>
<feature type="chain" id="PRO_5015165680" evidence="1">
    <location>
        <begin position="24"/>
        <end position="95"/>
    </location>
</feature>
<keyword evidence="1" id="KW-0732">Signal</keyword>